<evidence type="ECO:0000313" key="9">
    <source>
        <dbReference type="Proteomes" id="UP001596050"/>
    </source>
</evidence>
<evidence type="ECO:0000259" key="7">
    <source>
        <dbReference type="PROSITE" id="PS50893"/>
    </source>
</evidence>
<comment type="caution">
    <text evidence="8">The sequence shown here is derived from an EMBL/GenBank/DDBJ whole genome shotgun (WGS) entry which is preliminary data.</text>
</comment>
<accession>A0ABW0L9W7</accession>
<protein>
    <submittedName>
        <fullName evidence="8">ABC transporter ATP-binding protein</fullName>
    </submittedName>
</protein>
<evidence type="ECO:0000256" key="2">
    <source>
        <dbReference type="ARBA" id="ARBA00022475"/>
    </source>
</evidence>
<keyword evidence="9" id="KW-1185">Reference proteome</keyword>
<dbReference type="InterPro" id="IPR027417">
    <property type="entry name" value="P-loop_NTPase"/>
</dbReference>
<dbReference type="Pfam" id="PF00005">
    <property type="entry name" value="ABC_tran"/>
    <property type="match status" value="1"/>
</dbReference>
<evidence type="ECO:0000256" key="6">
    <source>
        <dbReference type="ARBA" id="ARBA00037066"/>
    </source>
</evidence>
<dbReference type="CDD" id="cd03214">
    <property type="entry name" value="ABC_Iron-Siderophores_B12_Hemin"/>
    <property type="match status" value="1"/>
</dbReference>
<evidence type="ECO:0000256" key="3">
    <source>
        <dbReference type="ARBA" id="ARBA00022741"/>
    </source>
</evidence>
<dbReference type="InterPro" id="IPR003439">
    <property type="entry name" value="ABC_transporter-like_ATP-bd"/>
</dbReference>
<gene>
    <name evidence="8" type="ORF">ACFPN5_21740</name>
</gene>
<evidence type="ECO:0000256" key="1">
    <source>
        <dbReference type="ARBA" id="ARBA00022448"/>
    </source>
</evidence>
<dbReference type="EMBL" id="JBHSMU010000016">
    <property type="protein sequence ID" value="MFC5462435.1"/>
    <property type="molecule type" value="Genomic_DNA"/>
</dbReference>
<dbReference type="InterPro" id="IPR017871">
    <property type="entry name" value="ABC_transporter-like_CS"/>
</dbReference>
<evidence type="ECO:0000256" key="5">
    <source>
        <dbReference type="ARBA" id="ARBA00022967"/>
    </source>
</evidence>
<dbReference type="PANTHER" id="PTHR42794:SF1">
    <property type="entry name" value="HEMIN IMPORT ATP-BINDING PROTEIN HMUV"/>
    <property type="match status" value="1"/>
</dbReference>
<dbReference type="PROSITE" id="PS50893">
    <property type="entry name" value="ABC_TRANSPORTER_2"/>
    <property type="match status" value="1"/>
</dbReference>
<dbReference type="InterPro" id="IPR003593">
    <property type="entry name" value="AAA+_ATPase"/>
</dbReference>
<comment type="function">
    <text evidence="6">Part of the ABC transporter complex HmuTUV involved in hemin import. Responsible for energy coupling to the transport system.</text>
</comment>
<keyword evidence="2" id="KW-1003">Cell membrane</keyword>
<keyword evidence="5" id="KW-1278">Translocase</keyword>
<dbReference type="PANTHER" id="PTHR42794">
    <property type="entry name" value="HEMIN IMPORT ATP-BINDING PROTEIN HMUV"/>
    <property type="match status" value="1"/>
</dbReference>
<evidence type="ECO:0000313" key="8">
    <source>
        <dbReference type="EMBL" id="MFC5462435.1"/>
    </source>
</evidence>
<dbReference type="Gene3D" id="3.40.50.300">
    <property type="entry name" value="P-loop containing nucleotide triphosphate hydrolases"/>
    <property type="match status" value="1"/>
</dbReference>
<name>A0ABW0L9W7_9BURK</name>
<dbReference type="SUPFAM" id="SSF52540">
    <property type="entry name" value="P-loop containing nucleoside triphosphate hydrolases"/>
    <property type="match status" value="1"/>
</dbReference>
<reference evidence="9" key="1">
    <citation type="journal article" date="2019" name="Int. J. Syst. Evol. Microbiol.">
        <title>The Global Catalogue of Microorganisms (GCM) 10K type strain sequencing project: providing services to taxonomists for standard genome sequencing and annotation.</title>
        <authorList>
            <consortium name="The Broad Institute Genomics Platform"/>
            <consortium name="The Broad Institute Genome Sequencing Center for Infectious Disease"/>
            <person name="Wu L."/>
            <person name="Ma J."/>
        </authorList>
    </citation>
    <scope>NUCLEOTIDE SEQUENCE [LARGE SCALE GENOMIC DNA]</scope>
    <source>
        <strain evidence="9">KACC 12649</strain>
    </source>
</reference>
<sequence length="272" mass="29011">MFETHGLMLRADGRILVEHLDWRVAAGESWCVIGPNGAGKSTLLRTVAGLRAPDGGSVDIAGKPLPGWPLTALARERAYLAQSRGDAFAYRVIETVLMARHPYHADHYWEGSDDHAAAEAALRKLDVLHLAERDVRTLSGGERQRVALAALLAQETPLLLLDEPANALDLAHQVAMTELLARLCREEGRAVVSVGHDLNLAWSGATHALLLMGEGAWRAGPVAQVMRADLLGACLGHPIAAIEHDGRTIFLPGAPSAAPSLAAAVTPVRRTS</sequence>
<organism evidence="8 9">
    <name type="scientific">Massilia niabensis</name>
    <dbReference type="NCBI Taxonomy" id="544910"/>
    <lineage>
        <taxon>Bacteria</taxon>
        <taxon>Pseudomonadati</taxon>
        <taxon>Pseudomonadota</taxon>
        <taxon>Betaproteobacteria</taxon>
        <taxon>Burkholderiales</taxon>
        <taxon>Oxalobacteraceae</taxon>
        <taxon>Telluria group</taxon>
        <taxon>Massilia</taxon>
    </lineage>
</organism>
<dbReference type="SMART" id="SM00382">
    <property type="entry name" value="AAA"/>
    <property type="match status" value="1"/>
</dbReference>
<dbReference type="GO" id="GO:0005524">
    <property type="term" value="F:ATP binding"/>
    <property type="evidence" value="ECO:0007669"/>
    <property type="project" value="UniProtKB-KW"/>
</dbReference>
<dbReference type="Proteomes" id="UP001596050">
    <property type="component" value="Unassembled WGS sequence"/>
</dbReference>
<keyword evidence="3" id="KW-0547">Nucleotide-binding</keyword>
<keyword evidence="2" id="KW-0472">Membrane</keyword>
<keyword evidence="1" id="KW-0813">Transport</keyword>
<proteinExistence type="predicted"/>
<dbReference type="PROSITE" id="PS00211">
    <property type="entry name" value="ABC_TRANSPORTER_1"/>
    <property type="match status" value="1"/>
</dbReference>
<keyword evidence="4 8" id="KW-0067">ATP-binding</keyword>
<evidence type="ECO:0000256" key="4">
    <source>
        <dbReference type="ARBA" id="ARBA00022840"/>
    </source>
</evidence>
<dbReference type="RefSeq" id="WP_379785922.1">
    <property type="nucleotide sequence ID" value="NZ_JBHSMU010000016.1"/>
</dbReference>
<feature type="domain" description="ABC transporter" evidence="7">
    <location>
        <begin position="2"/>
        <end position="238"/>
    </location>
</feature>